<reference evidence="2 3" key="1">
    <citation type="submission" date="2019-01" db="EMBL/GenBank/DDBJ databases">
        <title>Sequencing of cultivated peanut Arachis hypogaea provides insights into genome evolution and oil improvement.</title>
        <authorList>
            <person name="Chen X."/>
        </authorList>
    </citation>
    <scope>NUCLEOTIDE SEQUENCE [LARGE SCALE GENOMIC DNA]</scope>
    <source>
        <strain evidence="3">cv. Fuhuasheng</strain>
        <tissue evidence="2">Leaves</tissue>
    </source>
</reference>
<accession>A0A444X3G1</accession>
<organism evidence="2 3">
    <name type="scientific">Arachis hypogaea</name>
    <name type="common">Peanut</name>
    <dbReference type="NCBI Taxonomy" id="3818"/>
    <lineage>
        <taxon>Eukaryota</taxon>
        <taxon>Viridiplantae</taxon>
        <taxon>Streptophyta</taxon>
        <taxon>Embryophyta</taxon>
        <taxon>Tracheophyta</taxon>
        <taxon>Spermatophyta</taxon>
        <taxon>Magnoliopsida</taxon>
        <taxon>eudicotyledons</taxon>
        <taxon>Gunneridae</taxon>
        <taxon>Pentapetalae</taxon>
        <taxon>rosids</taxon>
        <taxon>fabids</taxon>
        <taxon>Fabales</taxon>
        <taxon>Fabaceae</taxon>
        <taxon>Papilionoideae</taxon>
        <taxon>50 kb inversion clade</taxon>
        <taxon>dalbergioids sensu lato</taxon>
        <taxon>Dalbergieae</taxon>
        <taxon>Pterocarpus clade</taxon>
        <taxon>Arachis</taxon>
    </lineage>
</organism>
<name>A0A444X3G1_ARAHY</name>
<comment type="caution">
    <text evidence="2">The sequence shown here is derived from an EMBL/GenBank/DDBJ whole genome shotgun (WGS) entry which is preliminary data.</text>
</comment>
<sequence length="244" mass="27856">MHSHSTLSVIGDSSYPLRSCPPRASSSLCPRSLYHRSFFHRCRSLHRSVHDLITDSNDHSLVIFIHRFNSCAVQEVQRLESSLNAIPYYSTRKKPFTLKNERENMKDQLDLRYSSKNQSEVEVETEPGILDESINAVEIDPVSKIQSSLDSSLAKATKTNNIHEGQLNRSQGHANGSIKSMGEGELVTKKKFEHIKSMLEAELSDIQERYFHMSLKYAERLLRNENAYDEFEKSKTGDGMVMMS</sequence>
<feature type="region of interest" description="Disordered" evidence="1">
    <location>
        <begin position="163"/>
        <end position="182"/>
    </location>
</feature>
<keyword evidence="3" id="KW-1185">Reference proteome</keyword>
<dbReference type="EMBL" id="SDMP01000020">
    <property type="protein sequence ID" value="RYQ84241.1"/>
    <property type="molecule type" value="Genomic_DNA"/>
</dbReference>
<evidence type="ECO:0000256" key="1">
    <source>
        <dbReference type="SAM" id="MobiDB-lite"/>
    </source>
</evidence>
<dbReference type="AlphaFoldDB" id="A0A444X3G1"/>
<protein>
    <submittedName>
        <fullName evidence="2">Uncharacterized protein</fullName>
    </submittedName>
</protein>
<dbReference type="STRING" id="3818.A0A444X3G1"/>
<gene>
    <name evidence="2" type="ORF">Ahy_B10g103341</name>
</gene>
<evidence type="ECO:0000313" key="3">
    <source>
        <dbReference type="Proteomes" id="UP000289738"/>
    </source>
</evidence>
<evidence type="ECO:0000313" key="2">
    <source>
        <dbReference type="EMBL" id="RYQ84241.1"/>
    </source>
</evidence>
<feature type="compositionally biased region" description="Polar residues" evidence="1">
    <location>
        <begin position="163"/>
        <end position="178"/>
    </location>
</feature>
<dbReference type="PANTHER" id="PTHR47270">
    <property type="entry name" value="PROTEIN MLP1-LIKE"/>
    <property type="match status" value="1"/>
</dbReference>
<proteinExistence type="predicted"/>
<dbReference type="PANTHER" id="PTHR47270:SF3">
    <property type="entry name" value="HYPOTETICAL PROTEIN"/>
    <property type="match status" value="1"/>
</dbReference>
<dbReference type="Proteomes" id="UP000289738">
    <property type="component" value="Chromosome B10"/>
</dbReference>